<evidence type="ECO:0000313" key="8">
    <source>
        <dbReference type="EMBL" id="MFC4350730.1"/>
    </source>
</evidence>
<feature type="transmembrane region" description="Helical" evidence="6">
    <location>
        <begin position="105"/>
        <end position="126"/>
    </location>
</feature>
<feature type="transmembrane region" description="Helical" evidence="6">
    <location>
        <begin position="133"/>
        <end position="150"/>
    </location>
</feature>
<reference evidence="9" key="1">
    <citation type="journal article" date="2019" name="Int. J. Syst. Evol. Microbiol.">
        <title>The Global Catalogue of Microorganisms (GCM) 10K type strain sequencing project: providing services to taxonomists for standard genome sequencing and annotation.</title>
        <authorList>
            <consortium name="The Broad Institute Genomics Platform"/>
            <consortium name="The Broad Institute Genome Sequencing Center for Infectious Disease"/>
            <person name="Wu L."/>
            <person name="Ma J."/>
        </authorList>
    </citation>
    <scope>NUCLEOTIDE SEQUENCE [LARGE SCALE GENOMIC DNA]</scope>
    <source>
        <strain evidence="9">CECT 8472</strain>
    </source>
</reference>
<accession>A0ABV8UIJ1</accession>
<feature type="domain" description="EamA" evidence="7">
    <location>
        <begin position="16"/>
        <end position="150"/>
    </location>
</feature>
<comment type="similarity">
    <text evidence="2">Belongs to the drug/metabolite transporter (DMT) superfamily. 10 TMS drug/metabolite exporter (DME) (TC 2.A.7.3) family.</text>
</comment>
<feature type="transmembrane region" description="Helical" evidence="6">
    <location>
        <begin position="283"/>
        <end position="301"/>
    </location>
</feature>
<feature type="transmembrane region" description="Helical" evidence="6">
    <location>
        <begin position="47"/>
        <end position="66"/>
    </location>
</feature>
<dbReference type="InterPro" id="IPR000620">
    <property type="entry name" value="EamA_dom"/>
</dbReference>
<feature type="transmembrane region" description="Helical" evidence="6">
    <location>
        <begin position="190"/>
        <end position="208"/>
    </location>
</feature>
<protein>
    <submittedName>
        <fullName evidence="8">DMT family transporter</fullName>
    </submittedName>
</protein>
<feature type="transmembrane region" description="Helical" evidence="6">
    <location>
        <begin position="156"/>
        <end position="178"/>
    </location>
</feature>
<keyword evidence="5 6" id="KW-0472">Membrane</keyword>
<evidence type="ECO:0000256" key="3">
    <source>
        <dbReference type="ARBA" id="ARBA00022692"/>
    </source>
</evidence>
<evidence type="ECO:0000256" key="6">
    <source>
        <dbReference type="SAM" id="Phobius"/>
    </source>
</evidence>
<organism evidence="8 9">
    <name type="scientific">Fodinicurvata halophila</name>
    <dbReference type="NCBI Taxonomy" id="1419723"/>
    <lineage>
        <taxon>Bacteria</taxon>
        <taxon>Pseudomonadati</taxon>
        <taxon>Pseudomonadota</taxon>
        <taxon>Alphaproteobacteria</taxon>
        <taxon>Rhodospirillales</taxon>
        <taxon>Rhodovibrionaceae</taxon>
        <taxon>Fodinicurvata</taxon>
    </lineage>
</organism>
<evidence type="ECO:0000259" key="7">
    <source>
        <dbReference type="Pfam" id="PF00892"/>
    </source>
</evidence>
<name>A0ABV8UIJ1_9PROT</name>
<feature type="transmembrane region" description="Helical" evidence="6">
    <location>
        <begin position="17"/>
        <end position="35"/>
    </location>
</feature>
<evidence type="ECO:0000256" key="4">
    <source>
        <dbReference type="ARBA" id="ARBA00022989"/>
    </source>
</evidence>
<evidence type="ECO:0000256" key="5">
    <source>
        <dbReference type="ARBA" id="ARBA00023136"/>
    </source>
</evidence>
<feature type="transmembrane region" description="Helical" evidence="6">
    <location>
        <begin position="78"/>
        <end position="99"/>
    </location>
</feature>
<sequence>MTADPKHTTRANDPGRGMALMAGAMLLVPGIDAIAKSLTPDLSPFQVAFLRFFIQSLLLAGILLLLTRGMAFRVALRALPGLAIAGVLMGAAVGLLFAALVHMPLANAIAIFFVQPLILTVFSALFLGEQVGIRRYSAVAVGLAGALIVIRPNWMAFGIVAVFPLLSAVSYAAMWTVIRSMSARTGGLQLQFYSGAFAALFLGLVLLVGAESGLGGALAGWGALDLSLWLPLLGLGGISVVGHMMIVGAFRRTEASILAPFQYLEIISATVLGFLIFDDFPDALTWTGTAIILASGLYVFYREQQRGRVVAAQSKAR</sequence>
<dbReference type="Proteomes" id="UP001595799">
    <property type="component" value="Unassembled WGS sequence"/>
</dbReference>
<dbReference type="PANTHER" id="PTHR22911">
    <property type="entry name" value="ACYL-MALONYL CONDENSING ENZYME-RELATED"/>
    <property type="match status" value="1"/>
</dbReference>
<keyword evidence="9" id="KW-1185">Reference proteome</keyword>
<evidence type="ECO:0000256" key="2">
    <source>
        <dbReference type="ARBA" id="ARBA00009853"/>
    </source>
</evidence>
<dbReference type="EMBL" id="JBHSCW010000002">
    <property type="protein sequence ID" value="MFC4350730.1"/>
    <property type="molecule type" value="Genomic_DNA"/>
</dbReference>
<feature type="transmembrane region" description="Helical" evidence="6">
    <location>
        <begin position="228"/>
        <end position="250"/>
    </location>
</feature>
<keyword evidence="3 6" id="KW-0812">Transmembrane</keyword>
<dbReference type="SUPFAM" id="SSF103481">
    <property type="entry name" value="Multidrug resistance efflux transporter EmrE"/>
    <property type="match status" value="2"/>
</dbReference>
<comment type="subcellular location">
    <subcellularLocation>
        <location evidence="1">Membrane</location>
        <topology evidence="1">Multi-pass membrane protein</topology>
    </subcellularLocation>
</comment>
<comment type="caution">
    <text evidence="8">The sequence shown here is derived from an EMBL/GenBank/DDBJ whole genome shotgun (WGS) entry which is preliminary data.</text>
</comment>
<dbReference type="RefSeq" id="WP_382421075.1">
    <property type="nucleotide sequence ID" value="NZ_JBHSCW010000002.1"/>
</dbReference>
<evidence type="ECO:0000256" key="1">
    <source>
        <dbReference type="ARBA" id="ARBA00004141"/>
    </source>
</evidence>
<gene>
    <name evidence="8" type="ORF">ACFOW6_04145</name>
</gene>
<proteinExistence type="inferred from homology"/>
<feature type="transmembrane region" description="Helical" evidence="6">
    <location>
        <begin position="257"/>
        <end position="277"/>
    </location>
</feature>
<dbReference type="InterPro" id="IPR037185">
    <property type="entry name" value="EmrE-like"/>
</dbReference>
<keyword evidence="4 6" id="KW-1133">Transmembrane helix</keyword>
<dbReference type="Pfam" id="PF00892">
    <property type="entry name" value="EamA"/>
    <property type="match status" value="2"/>
</dbReference>
<dbReference type="PANTHER" id="PTHR22911:SF6">
    <property type="entry name" value="SOLUTE CARRIER FAMILY 35 MEMBER G1"/>
    <property type="match status" value="1"/>
</dbReference>
<evidence type="ECO:0000313" key="9">
    <source>
        <dbReference type="Proteomes" id="UP001595799"/>
    </source>
</evidence>
<feature type="domain" description="EamA" evidence="7">
    <location>
        <begin position="162"/>
        <end position="298"/>
    </location>
</feature>